<feature type="non-terminal residue" evidence="1">
    <location>
        <position position="1"/>
    </location>
</feature>
<organism evidence="1 2">
    <name type="scientific">Aspergillus sclerotiicarbonarius (strain CBS 121057 / IBT 28362)</name>
    <dbReference type="NCBI Taxonomy" id="1448318"/>
    <lineage>
        <taxon>Eukaryota</taxon>
        <taxon>Fungi</taxon>
        <taxon>Dikarya</taxon>
        <taxon>Ascomycota</taxon>
        <taxon>Pezizomycotina</taxon>
        <taxon>Eurotiomycetes</taxon>
        <taxon>Eurotiomycetidae</taxon>
        <taxon>Eurotiales</taxon>
        <taxon>Aspergillaceae</taxon>
        <taxon>Aspergillus</taxon>
        <taxon>Aspergillus subgen. Circumdati</taxon>
    </lineage>
</organism>
<proteinExistence type="predicted"/>
<reference evidence="1 2" key="1">
    <citation type="submission" date="2018-02" db="EMBL/GenBank/DDBJ databases">
        <title>The genomes of Aspergillus section Nigri reveals drivers in fungal speciation.</title>
        <authorList>
            <consortium name="DOE Joint Genome Institute"/>
            <person name="Vesth T.C."/>
            <person name="Nybo J."/>
            <person name="Theobald S."/>
            <person name="Brandl J."/>
            <person name="Frisvad J.C."/>
            <person name="Nielsen K.F."/>
            <person name="Lyhne E.K."/>
            <person name="Kogle M.E."/>
            <person name="Kuo A."/>
            <person name="Riley R."/>
            <person name="Clum A."/>
            <person name="Nolan M."/>
            <person name="Lipzen A."/>
            <person name="Salamov A."/>
            <person name="Henrissat B."/>
            <person name="Wiebenga A."/>
            <person name="De vries R.P."/>
            <person name="Grigoriev I.V."/>
            <person name="Mortensen U.H."/>
            <person name="Andersen M.R."/>
            <person name="Baker S.E."/>
        </authorList>
    </citation>
    <scope>NUCLEOTIDE SEQUENCE [LARGE SCALE GENOMIC DNA]</scope>
    <source>
        <strain evidence="1 2">CBS 121057</strain>
    </source>
</reference>
<protein>
    <submittedName>
        <fullName evidence="1">Uncharacterized protein</fullName>
    </submittedName>
</protein>
<evidence type="ECO:0000313" key="1">
    <source>
        <dbReference type="EMBL" id="PYI00216.1"/>
    </source>
</evidence>
<sequence>DAGWHTNETPHIMISCVHNSLGDDEMIQRGEVLAISSAMISKIYSGKFKTNSMIPVLLFSFMGERKGRILQVHLDREGIVIRKSGLYDFSTEDAANSSRDLFLRYMCSTRVGET</sequence>
<dbReference type="OrthoDB" id="4177740at2759"/>
<gene>
    <name evidence="1" type="ORF">BO78DRAFT_269803</name>
</gene>
<dbReference type="VEuPathDB" id="FungiDB:BO78DRAFT_269803"/>
<dbReference type="AlphaFoldDB" id="A0A319DR72"/>
<accession>A0A319DR72</accession>
<evidence type="ECO:0000313" key="2">
    <source>
        <dbReference type="Proteomes" id="UP000248423"/>
    </source>
</evidence>
<dbReference type="EMBL" id="KZ826473">
    <property type="protein sequence ID" value="PYI00216.1"/>
    <property type="molecule type" value="Genomic_DNA"/>
</dbReference>
<name>A0A319DR72_ASPSB</name>
<dbReference type="Proteomes" id="UP000248423">
    <property type="component" value="Unassembled WGS sequence"/>
</dbReference>
<feature type="non-terminal residue" evidence="1">
    <location>
        <position position="114"/>
    </location>
</feature>
<keyword evidence="2" id="KW-1185">Reference proteome</keyword>